<proteinExistence type="predicted"/>
<reference evidence="1" key="1">
    <citation type="submission" date="2018-06" db="EMBL/GenBank/DDBJ databases">
        <authorList>
            <person name="Zhirakovskaya E."/>
        </authorList>
    </citation>
    <scope>NUCLEOTIDE SEQUENCE</scope>
</reference>
<gene>
    <name evidence="1" type="ORF">MNBD_ACTINO02-2635</name>
</gene>
<accession>A0A3B0RIU8</accession>
<organism evidence="1">
    <name type="scientific">hydrothermal vent metagenome</name>
    <dbReference type="NCBI Taxonomy" id="652676"/>
    <lineage>
        <taxon>unclassified sequences</taxon>
        <taxon>metagenomes</taxon>
        <taxon>ecological metagenomes</taxon>
    </lineage>
</organism>
<feature type="non-terminal residue" evidence="1">
    <location>
        <position position="54"/>
    </location>
</feature>
<dbReference type="AlphaFoldDB" id="A0A3B0RIU8"/>
<sequence>MIALGAAVWDVLLGEPPRWGHPVIAMGKLLGWVDPQRHAKDRYLTDALRGGIAW</sequence>
<evidence type="ECO:0008006" key="2">
    <source>
        <dbReference type="Google" id="ProtNLM"/>
    </source>
</evidence>
<protein>
    <recommendedName>
        <fullName evidence="2">Cobalamin biosynthesis protein CobD</fullName>
    </recommendedName>
</protein>
<evidence type="ECO:0000313" key="1">
    <source>
        <dbReference type="EMBL" id="VAV91827.1"/>
    </source>
</evidence>
<name>A0A3B0RIU8_9ZZZZ</name>
<dbReference type="EMBL" id="UOEK01000019">
    <property type="protein sequence ID" value="VAV91827.1"/>
    <property type="molecule type" value="Genomic_DNA"/>
</dbReference>